<dbReference type="PROSITE" id="PS00041">
    <property type="entry name" value="HTH_ARAC_FAMILY_1"/>
    <property type="match status" value="1"/>
</dbReference>
<dbReference type="PROSITE" id="PS01124">
    <property type="entry name" value="HTH_ARAC_FAMILY_2"/>
    <property type="match status" value="1"/>
</dbReference>
<keyword evidence="5" id="KW-0805">Transcription regulation</keyword>
<dbReference type="PRINTS" id="PR00032">
    <property type="entry name" value="HTHARAC"/>
</dbReference>
<feature type="domain" description="Response regulatory" evidence="10">
    <location>
        <begin position="4"/>
        <end position="121"/>
    </location>
</feature>
<sequence>MRLKALLVDDEINILRNLQQVLPWEAEQVELVGMAKNGVQAMEMVHAHQPHLIFCDIRMPIMDGIAFLQELRDVDEEAEVIMLTGYQEFEYARSVLRFRVMDYVLKPIDYDALEQLFIKATQHIRGKLAESRRSNEVLHRMQDIAFEKVLLDYIHGFHREGKQHVHHEGFELQTKAVLFALESTQLPLTANLLNAFAPVLKELGQHLDGRTCMMHVGDRFWAVLLIGSLGYVDNEQLKQMMEKLSEPYSGQTGLTIAAYERVVDLGELHDVWTRLCRELSFAKQRYLIVGEEDNVQYCSNDQKVWQCTDDCIAAIKHLDLAAARKSLHQLNQLLREHSSQSLQQVEKLINAVIVYMLRELRRFDAISLTMEEEIWQQLKGTCKLQELIVLISCMVEAAFSEHVNKRPQVSIHVAKDYIESHLSKDIAAEEVALYLNISVSYFSTIFKQHYGMTFIDFVTQTRIERAKSLLRMTKKSISDIARAVGYTERRYFNKVFQKREGMLPSEYRERYALGNEGIKHA</sequence>
<evidence type="ECO:0000256" key="6">
    <source>
        <dbReference type="ARBA" id="ARBA00023125"/>
    </source>
</evidence>
<evidence type="ECO:0000313" key="12">
    <source>
        <dbReference type="Proteomes" id="UP001596233"/>
    </source>
</evidence>
<evidence type="ECO:0000256" key="3">
    <source>
        <dbReference type="ARBA" id="ARBA00022553"/>
    </source>
</evidence>
<dbReference type="RefSeq" id="WP_379235450.1">
    <property type="nucleotide sequence ID" value="NZ_JBHSTE010000004.1"/>
</dbReference>
<keyword evidence="4" id="KW-0902">Two-component regulatory system</keyword>
<evidence type="ECO:0000256" key="7">
    <source>
        <dbReference type="ARBA" id="ARBA00023163"/>
    </source>
</evidence>
<feature type="domain" description="HTH araC/xylS-type" evidence="9">
    <location>
        <begin position="412"/>
        <end position="510"/>
    </location>
</feature>
<evidence type="ECO:0000256" key="4">
    <source>
        <dbReference type="ARBA" id="ARBA00023012"/>
    </source>
</evidence>
<keyword evidence="2" id="KW-0963">Cytoplasm</keyword>
<dbReference type="Pfam" id="PF12833">
    <property type="entry name" value="HTH_18"/>
    <property type="match status" value="1"/>
</dbReference>
<dbReference type="SUPFAM" id="SSF46689">
    <property type="entry name" value="Homeodomain-like"/>
    <property type="match status" value="2"/>
</dbReference>
<keyword evidence="12" id="KW-1185">Reference proteome</keyword>
<dbReference type="PROSITE" id="PS50110">
    <property type="entry name" value="RESPONSE_REGULATORY"/>
    <property type="match status" value="1"/>
</dbReference>
<dbReference type="InterPro" id="IPR001789">
    <property type="entry name" value="Sig_transdc_resp-reg_receiver"/>
</dbReference>
<keyword evidence="7" id="KW-0804">Transcription</keyword>
<feature type="modified residue" description="4-aspartylphosphate" evidence="8">
    <location>
        <position position="56"/>
    </location>
</feature>
<dbReference type="SMART" id="SM00448">
    <property type="entry name" value="REC"/>
    <property type="match status" value="1"/>
</dbReference>
<gene>
    <name evidence="11" type="ORF">ACFP56_13855</name>
</gene>
<evidence type="ECO:0000256" key="5">
    <source>
        <dbReference type="ARBA" id="ARBA00023015"/>
    </source>
</evidence>
<keyword evidence="6" id="KW-0238">DNA-binding</keyword>
<keyword evidence="3 8" id="KW-0597">Phosphoprotein</keyword>
<dbReference type="InterPro" id="IPR011006">
    <property type="entry name" value="CheY-like_superfamily"/>
</dbReference>
<dbReference type="PANTHER" id="PTHR42713:SF3">
    <property type="entry name" value="TRANSCRIPTIONAL REGULATORY PROTEIN HPTR"/>
    <property type="match status" value="1"/>
</dbReference>
<dbReference type="SUPFAM" id="SSF52172">
    <property type="entry name" value="CheY-like"/>
    <property type="match status" value="1"/>
</dbReference>
<dbReference type="SMART" id="SM00342">
    <property type="entry name" value="HTH_ARAC"/>
    <property type="match status" value="1"/>
</dbReference>
<evidence type="ECO:0000256" key="2">
    <source>
        <dbReference type="ARBA" id="ARBA00022490"/>
    </source>
</evidence>
<dbReference type="Proteomes" id="UP001596233">
    <property type="component" value="Unassembled WGS sequence"/>
</dbReference>
<dbReference type="InterPro" id="IPR018062">
    <property type="entry name" value="HTH_AraC-typ_CS"/>
</dbReference>
<comment type="subcellular location">
    <subcellularLocation>
        <location evidence="1">Cytoplasm</location>
    </subcellularLocation>
</comment>
<dbReference type="Pfam" id="PF00072">
    <property type="entry name" value="Response_reg"/>
    <property type="match status" value="1"/>
</dbReference>
<evidence type="ECO:0000313" key="11">
    <source>
        <dbReference type="EMBL" id="MFC6333707.1"/>
    </source>
</evidence>
<proteinExistence type="predicted"/>
<dbReference type="EMBL" id="JBHSTE010000004">
    <property type="protein sequence ID" value="MFC6333707.1"/>
    <property type="molecule type" value="Genomic_DNA"/>
</dbReference>
<dbReference type="PANTHER" id="PTHR42713">
    <property type="entry name" value="HISTIDINE KINASE-RELATED"/>
    <property type="match status" value="1"/>
</dbReference>
<evidence type="ECO:0000259" key="10">
    <source>
        <dbReference type="PROSITE" id="PS50110"/>
    </source>
</evidence>
<dbReference type="InterPro" id="IPR018060">
    <property type="entry name" value="HTH_AraC"/>
</dbReference>
<evidence type="ECO:0000256" key="8">
    <source>
        <dbReference type="PROSITE-ProRule" id="PRU00169"/>
    </source>
</evidence>
<evidence type="ECO:0000259" key="9">
    <source>
        <dbReference type="PROSITE" id="PS01124"/>
    </source>
</evidence>
<name>A0ABW1V7F7_9BACL</name>
<dbReference type="Gene3D" id="3.40.50.2300">
    <property type="match status" value="1"/>
</dbReference>
<dbReference type="InterPro" id="IPR020449">
    <property type="entry name" value="Tscrpt_reg_AraC-type_HTH"/>
</dbReference>
<dbReference type="Gene3D" id="1.10.10.60">
    <property type="entry name" value="Homeodomain-like"/>
    <property type="match status" value="2"/>
</dbReference>
<dbReference type="InterPro" id="IPR009057">
    <property type="entry name" value="Homeodomain-like_sf"/>
</dbReference>
<reference evidence="12" key="1">
    <citation type="journal article" date="2019" name="Int. J. Syst. Evol. Microbiol.">
        <title>The Global Catalogue of Microorganisms (GCM) 10K type strain sequencing project: providing services to taxonomists for standard genome sequencing and annotation.</title>
        <authorList>
            <consortium name="The Broad Institute Genomics Platform"/>
            <consortium name="The Broad Institute Genome Sequencing Center for Infectious Disease"/>
            <person name="Wu L."/>
            <person name="Ma J."/>
        </authorList>
    </citation>
    <scope>NUCLEOTIDE SEQUENCE [LARGE SCALE GENOMIC DNA]</scope>
    <source>
        <strain evidence="12">PCU 280</strain>
    </source>
</reference>
<dbReference type="InterPro" id="IPR051552">
    <property type="entry name" value="HptR"/>
</dbReference>
<comment type="caution">
    <text evidence="11">The sequence shown here is derived from an EMBL/GenBank/DDBJ whole genome shotgun (WGS) entry which is preliminary data.</text>
</comment>
<protein>
    <submittedName>
        <fullName evidence="11">Response regulator</fullName>
    </submittedName>
</protein>
<dbReference type="CDD" id="cd17536">
    <property type="entry name" value="REC_YesN-like"/>
    <property type="match status" value="1"/>
</dbReference>
<organism evidence="11 12">
    <name type="scientific">Paenibacillus septentrionalis</name>
    <dbReference type="NCBI Taxonomy" id="429342"/>
    <lineage>
        <taxon>Bacteria</taxon>
        <taxon>Bacillati</taxon>
        <taxon>Bacillota</taxon>
        <taxon>Bacilli</taxon>
        <taxon>Bacillales</taxon>
        <taxon>Paenibacillaceae</taxon>
        <taxon>Paenibacillus</taxon>
    </lineage>
</organism>
<evidence type="ECO:0000256" key="1">
    <source>
        <dbReference type="ARBA" id="ARBA00004496"/>
    </source>
</evidence>
<accession>A0ABW1V7F7</accession>